<gene>
    <name evidence="1" type="ORF">SAMN02910411_0394</name>
</gene>
<evidence type="ECO:0000313" key="2">
    <source>
        <dbReference type="Proteomes" id="UP000219563"/>
    </source>
</evidence>
<organism evidence="1 2">
    <name type="scientific">Pseudobutyrivibrio ruminis DSM 9787</name>
    <dbReference type="NCBI Taxonomy" id="1123011"/>
    <lineage>
        <taxon>Bacteria</taxon>
        <taxon>Bacillati</taxon>
        <taxon>Bacillota</taxon>
        <taxon>Clostridia</taxon>
        <taxon>Lachnospirales</taxon>
        <taxon>Lachnospiraceae</taxon>
        <taxon>Pseudobutyrivibrio</taxon>
    </lineage>
</organism>
<name>A0A285T5X1_9FIRM</name>
<accession>A0A285T5X1</accession>
<dbReference type="AlphaFoldDB" id="A0A285T5X1"/>
<dbReference type="Proteomes" id="UP000219563">
    <property type="component" value="Unassembled WGS sequence"/>
</dbReference>
<protein>
    <submittedName>
        <fullName evidence="1">Uncharacterized protein</fullName>
    </submittedName>
</protein>
<evidence type="ECO:0000313" key="1">
    <source>
        <dbReference type="EMBL" id="SOC16414.1"/>
    </source>
</evidence>
<dbReference type="RefSeq" id="WP_097077177.1">
    <property type="nucleotide sequence ID" value="NZ_OBMR01000014.1"/>
</dbReference>
<sequence length="70" mass="8395">MPEDMYFAYGLDKAKKTAQRVYRMIDGLFERKMKDGAWKEAPEQSCILIGEDWDYEEITQEEAERLKVLW</sequence>
<proteinExistence type="predicted"/>
<dbReference type="EMBL" id="OBMR01000014">
    <property type="protein sequence ID" value="SOC16414.1"/>
    <property type="molecule type" value="Genomic_DNA"/>
</dbReference>
<reference evidence="1 2" key="1">
    <citation type="submission" date="2017-08" db="EMBL/GenBank/DDBJ databases">
        <authorList>
            <person name="de Groot N.N."/>
        </authorList>
    </citation>
    <scope>NUCLEOTIDE SEQUENCE [LARGE SCALE GENOMIC DNA]</scope>
    <source>
        <strain evidence="1 2">DSM 9787</strain>
    </source>
</reference>